<dbReference type="EMBL" id="RRUE01000002">
    <property type="protein sequence ID" value="RRN44294.1"/>
    <property type="molecule type" value="Genomic_DNA"/>
</dbReference>
<accession>A0A426FNQ2</accession>
<evidence type="ECO:0000256" key="1">
    <source>
        <dbReference type="SAM" id="Phobius"/>
    </source>
</evidence>
<comment type="caution">
    <text evidence="2">The sequence shown here is derived from an EMBL/GenBank/DDBJ whole genome shotgun (WGS) entry which is preliminary data.</text>
</comment>
<evidence type="ECO:0000313" key="3">
    <source>
        <dbReference type="Proteomes" id="UP000270261"/>
    </source>
</evidence>
<name>A0A426FNQ2_9BURK</name>
<protein>
    <submittedName>
        <fullName evidence="2">Uncharacterized protein</fullName>
    </submittedName>
</protein>
<keyword evidence="1" id="KW-0812">Transmembrane</keyword>
<keyword evidence="3" id="KW-1185">Reference proteome</keyword>
<feature type="transmembrane region" description="Helical" evidence="1">
    <location>
        <begin position="26"/>
        <end position="46"/>
    </location>
</feature>
<keyword evidence="1" id="KW-1133">Transmembrane helix</keyword>
<evidence type="ECO:0000313" key="2">
    <source>
        <dbReference type="EMBL" id="RRN44294.1"/>
    </source>
</evidence>
<gene>
    <name evidence="2" type="ORF">EHV23_13285</name>
</gene>
<feature type="transmembrane region" description="Helical" evidence="1">
    <location>
        <begin position="121"/>
        <end position="141"/>
    </location>
</feature>
<dbReference type="Proteomes" id="UP000270261">
    <property type="component" value="Unassembled WGS sequence"/>
</dbReference>
<feature type="transmembrane region" description="Helical" evidence="1">
    <location>
        <begin position="66"/>
        <end position="85"/>
    </location>
</feature>
<keyword evidence="1" id="KW-0472">Membrane</keyword>
<reference evidence="2 3" key="1">
    <citation type="submission" date="2018-11" db="EMBL/GenBank/DDBJ databases">
        <title>Genome sequencing of Lautropia sp. KCOM 2505 (= ChDC F240).</title>
        <authorList>
            <person name="Kook J.-K."/>
            <person name="Park S.-N."/>
            <person name="Lim Y.K."/>
        </authorList>
    </citation>
    <scope>NUCLEOTIDE SEQUENCE [LARGE SCALE GENOMIC DNA]</scope>
    <source>
        <strain evidence="2 3">KCOM 2505</strain>
    </source>
</reference>
<feature type="transmembrane region" description="Helical" evidence="1">
    <location>
        <begin position="162"/>
        <end position="179"/>
    </location>
</feature>
<proteinExistence type="predicted"/>
<organism evidence="2 3">
    <name type="scientific">Lautropia dentalis</name>
    <dbReference type="NCBI Taxonomy" id="2490857"/>
    <lineage>
        <taxon>Bacteria</taxon>
        <taxon>Pseudomonadati</taxon>
        <taxon>Pseudomonadota</taxon>
        <taxon>Betaproteobacteria</taxon>
        <taxon>Burkholderiales</taxon>
        <taxon>Burkholderiaceae</taxon>
        <taxon>Lautropia</taxon>
    </lineage>
</organism>
<sequence>MNGENFPDLLSLLINVAKVAPPLIELFQLGALIVSLWYTLMGFLTLYSVNRGSASRFMAGKSQSTFTLAFSYLTVGALMSMFYRLDLVGVFNLTLSGGHVATPINSVDLQYDAGGNTTERLRIATTAILSILQFIGVAAMMRGVMMIHHNNAGLQNASIGKSLIFIISGAVAFDFNYFLNVVNNQLGYDFIGLFSPFR</sequence>
<dbReference type="AlphaFoldDB" id="A0A426FNQ2"/>
<dbReference type="RefSeq" id="WP_125096489.1">
    <property type="nucleotide sequence ID" value="NZ_RRUE01000002.1"/>
</dbReference>